<dbReference type="InterPro" id="IPR020894">
    <property type="entry name" value="Cadherin_CS"/>
</dbReference>
<keyword evidence="3 15" id="KW-0812">Transmembrane</keyword>
<accession>A0A1D1W2R7</accession>
<feature type="domain" description="Cadherin" evidence="17">
    <location>
        <begin position="777"/>
        <end position="875"/>
    </location>
</feature>
<feature type="domain" description="Cadherin" evidence="17">
    <location>
        <begin position="1513"/>
        <end position="1611"/>
    </location>
</feature>
<feature type="domain" description="Cadherin" evidence="17">
    <location>
        <begin position="2140"/>
        <end position="2245"/>
    </location>
</feature>
<feature type="domain" description="Cadherin" evidence="17">
    <location>
        <begin position="456"/>
        <end position="559"/>
    </location>
</feature>
<keyword evidence="4 16" id="KW-0732">Signal</keyword>
<dbReference type="SMART" id="SM00112">
    <property type="entry name" value="CA"/>
    <property type="match status" value="26"/>
</dbReference>
<feature type="domain" description="Cadherin" evidence="17">
    <location>
        <begin position="1817"/>
        <end position="1921"/>
    </location>
</feature>
<sequence length="2999" mass="328819">MEHLWIIVHGVLLVLLASLRSSCADIMQDFVVDEGTSPGTLIGRIDVSASISQEEIPKPPYIIMSYQENVDRDLAINENTGEIRARIALDREVTDFYSFMAVPLMGGSNIRVKVTVRDINDHSPVFREELVKIQFSESQPRDSRRSLPPATDADVGINTTQRYEIVSGNINNVFRLSSRRGRDGILYLDLEINGVLDRETIEYYLLTVEAFDGGNPPRSGRLMVDITLEDDNDNTPLFGESRYYASVMENATIGTTVLKVEATDADLGTNAHIQYSINRRQSDSEVFFEIDPSTGVLTLNKVLDYENKASYELVVTARDNGTQVLESSAFVYIDIINVNDQAPQIGVVFLNNGSGYIVEDAPVGHFVARLSVSDEEALVDSSKLMLNLTAAVDKFELMQESSTVYILRTKTLLDYEEAKNYTVTLLASDGGQPALTTEKTIIIFVIDVNDNNPKFENSSYEIETSETVDNANVLLHVRATDRDEGANAQLEYFLLNDKLGKLKVDPVSGVVSSTLSWECEVEHSEDMIIGVRDRGVPSLTSTAALRLSFRSDSDVLPVFEKPFYNVTLQAEDVHVGNCFLKVHADGSGCSSSSGKIHYALDTAWSDEHFRIDAKTGQLCVAKSLTTENGGYPIRQMLLRATDIHRNSSTTAFLQIYLPPVVVFKSRYGRQDKYSAGVHNMAAIGTPVVQVKPAGEEEGILSEEAQFGWKFVYSIAGGNDNHLFQVEPISGLIRVAKPLKLHIGFHKLDVIVREASSKLLMGNIQVAITVDSQEPFFTNKVYKFIVVEDEPVGSTAGKLQVAPHLVGLAFVMQLPGSPEFEVDSVTGVIRTKRVLDRETKAVYVFNVVAHHKSKAGEDTAQITITVGDSDDHAPTFRQSELDLHVPESVVTGDAIFQAVALDRDTRHKRPIQYAITSARQEHFHIDGTSGLLIINKPLDYETSSVYNLTIAAIELGTATPKHATMKLRVDVIDRNDHSPVFENSTYEIAIKEDVAVESVLLKVKATDRDTGRSGRVTYQLDPSASVAHIFGVYPDTGSVYLRRPLDRETQDIYTFHIQATDHGQPQFRSLTTVKITVLDVNDNSPKFTNNSHYAFNVLENTVGRTVVGKVFAVDSDAGLKGNVTYRLTCNDTGFEVDSSNGEISTRRSFDREDVGAYTCEVFASDGEKESSASVSIKVIDINDNTPVIVLPVDDAVWVPEGEPEGTEVFRVMAKDADEGENGRVLYSLEKDEDSYAFTVHPSSGTVRSQVVLDHEKQALFRLMVVASDRGNPVKVAKKAINVNVVDINDNRPTFSTNVMTIEVNEGTPAGVEIGSVLATDADSGENGRITYSIVRGNVFGAFEVGRTSGKIYTAREVDYELAPSYMLRIRAVDSSSIKPKSNLLVVNVIVLDANDSPPKFSSNLCLFSVKENIAVDTTVWNFSASDADSGSFGQVQYEIAHQFPQSSFKVHPMTGVLSVAEPIDYERHKNYTLIVTASDKDPDRLRRKMTSLKCQIVIEDENDNSPKFVSRNIVRITENVPTGFPVTQMMAFDEDSFMSGNVTYEITRGNDDGIFDLNALTGLISLNKPSSELKAKSYSLTIVATDNGTPRLATMQALTIEVESSNKQLSIFNQTLYEVVLEENVALHTVVLSFVVPANVSSQVRFSIPEEFLYGQFALDPSNGDLRVIKPLDREAKSSYLMNIYAANKVNPSLYDFATIKVTVTDVNDNAPLFHESCHGLSVPENNEFGTVHKLVAVDRDEGENARVSLRIESGNEALKFSINGENGELSSKPLDREEQDKYVLTVVAEDRGKPSKSSSCRMEIAVMDQNDNFPVFVKDWYKVHLSEESPVGTFVEQVQAVDKDVGENGRVSYSIGNDSRGLLQINEASGLVTTAGIFDHEVLREYRVEVLATDNGIQKSQSTKVMLDIMVDDVNDSAPEFSQYKYHVQAKDAIRNGQAITKVIAEDKDAGKNSNVLFSFEKPQDKFEIHPSTGVVTAKDDIVPQGPGQLFHMTVVAKDQGDNTPKSSTGLLDIMVGDAPMSSATLQFSQQPSYTASLPENSRGGTKVTTVKATRSDRNKAAIAYSIVNGNVGDIFQIDKNTGLVSVRHNTESVKLLDYEKYHRFNLTVLAESVDADRLQEHTSVLVYVIDENDNAPKFGQSRYTASVLEGNNKGAFVVQLFATDDDSGKNGELTFEIVDGNTDGAFVIDPPFSGIVKTNRQIDREIQDTFKLTVVAKDAGVPRRTGTCTLKVSIVDINDNDPVFPQYGPVTVSEGASIGTTVFTVAANDVDINSDGLTYSIVGSDSKRFAVNRRTGAITVAAPLDRERQAQDILTIQASDKVHTAVTKLTINVADINDNHPVFSQAKYEVTVPELTPAGTPLLTVRAYDKDEGSNGRVKYTLPLPSVSGFTINETTGVLSSTKTLMYDPAQPLTALGVQAEDSGSPKLTSLAEVMIRITSLNRNAPVFTRTVYSVHLPENAPLGRKVLQVSAADPDAPNGTPSVKYTLLGDVENAFQIDDRTGGIVLVRNVDRERTATYSLKVVASDFGRPVRNTTAEVIIYIDDVNDSAPKFNESEYKTFVNEAVAKNTAVLQVKATDYDAGENGTISYSILTGNEAGKFKINSVTGIVEVVGELDYEATTEYKLMIQAADSGSMEKQSSVVEATIYVTDANDHAPSYSVSKYNERVIENAPAGTLIFTAQAYDRDEGVYGKLQYSIAGDEGSSAFEIEPTSGKVLSKVPFDYEQKHTYNFVVTARDSGDRRADVQVTVNVESEDEYPPVFAQKAYRFYVSPKAKKDEIVGQVMAHDQDAGPDGAVVYKFQNAPDMLYLNNTTGLITMKMDFQKENDSGKQDNATATENNVITPEVSSLVIASSGREGSKSDATLVVVIFGEPEYDLTQSTQTQSHVIIGVAVGIVVLVVVLLLTAALCVRKQRRKCRGRQAYVHSDNGLQYSAFHGIDNSVHGGNHYHDPINGTLMHCSDASSSGRGSAEDDEVRTMYGARYCPSNAYKKGRRGTG</sequence>
<dbReference type="GO" id="GO:0005886">
    <property type="term" value="C:plasma membrane"/>
    <property type="evidence" value="ECO:0007669"/>
    <property type="project" value="UniProtKB-SubCell"/>
</dbReference>
<protein>
    <recommendedName>
        <fullName evidence="12">Protocadherin-16</fullName>
    </recommendedName>
    <alternativeName>
        <fullName evidence="13">Protein dachsous homolog 1</fullName>
    </alternativeName>
</protein>
<feature type="chain" id="PRO_5008899148" description="Protocadherin-16" evidence="16">
    <location>
        <begin position="25"/>
        <end position="2999"/>
    </location>
</feature>
<dbReference type="EMBL" id="BDGG01000016">
    <property type="protein sequence ID" value="GAV07825.1"/>
    <property type="molecule type" value="Genomic_DNA"/>
</dbReference>
<keyword evidence="6 14" id="KW-0106">Calcium</keyword>
<feature type="domain" description="Cadherin" evidence="17">
    <location>
        <begin position="1406"/>
        <end position="1507"/>
    </location>
</feature>
<feature type="domain" description="Cadherin" evidence="17">
    <location>
        <begin position="24"/>
        <end position="126"/>
    </location>
</feature>
<feature type="domain" description="Cadherin" evidence="17">
    <location>
        <begin position="876"/>
        <end position="980"/>
    </location>
</feature>
<evidence type="ECO:0000256" key="4">
    <source>
        <dbReference type="ARBA" id="ARBA00022729"/>
    </source>
</evidence>
<feature type="domain" description="Cadherin" evidence="17">
    <location>
        <begin position="669"/>
        <end position="776"/>
    </location>
</feature>
<evidence type="ECO:0000256" key="5">
    <source>
        <dbReference type="ARBA" id="ARBA00022737"/>
    </source>
</evidence>
<dbReference type="STRING" id="947166.A0A1D1W2R7"/>
<keyword evidence="7" id="KW-0130">Cell adhesion</keyword>
<dbReference type="GO" id="GO:0016477">
    <property type="term" value="P:cell migration"/>
    <property type="evidence" value="ECO:0007669"/>
    <property type="project" value="UniProtKB-ARBA"/>
</dbReference>
<dbReference type="PROSITE" id="PS50268">
    <property type="entry name" value="CADHERIN_2"/>
    <property type="match status" value="25"/>
</dbReference>
<feature type="domain" description="Cadherin" evidence="17">
    <location>
        <begin position="2661"/>
        <end position="2763"/>
    </location>
</feature>
<proteinExistence type="predicted"/>
<dbReference type="FunFam" id="2.60.40.60:FF:000080">
    <property type="entry name" value="FAT atypical cadherin 1"/>
    <property type="match status" value="1"/>
</dbReference>
<dbReference type="InterPro" id="IPR050174">
    <property type="entry name" value="Protocadherin/Cadherin-CA"/>
</dbReference>
<dbReference type="FunFam" id="2.60.40.60:FF:000081">
    <property type="entry name" value="protocadherin Fat 4"/>
    <property type="match status" value="1"/>
</dbReference>
<evidence type="ECO:0000256" key="12">
    <source>
        <dbReference type="ARBA" id="ARBA00072299"/>
    </source>
</evidence>
<evidence type="ECO:0000259" key="17">
    <source>
        <dbReference type="PROSITE" id="PS50268"/>
    </source>
</evidence>
<evidence type="ECO:0000256" key="2">
    <source>
        <dbReference type="ARBA" id="ARBA00022475"/>
    </source>
</evidence>
<dbReference type="FunFam" id="2.60.40.60:FF:000010">
    <property type="entry name" value="Cadherin EGF LAG seven-pass G-type receptor 3"/>
    <property type="match status" value="1"/>
</dbReference>
<evidence type="ECO:0000256" key="13">
    <source>
        <dbReference type="ARBA" id="ARBA00079083"/>
    </source>
</evidence>
<evidence type="ECO:0000313" key="19">
    <source>
        <dbReference type="Proteomes" id="UP000186922"/>
    </source>
</evidence>
<feature type="transmembrane region" description="Helical" evidence="15">
    <location>
        <begin position="2889"/>
        <end position="2912"/>
    </location>
</feature>
<keyword evidence="2" id="KW-1003">Cell membrane</keyword>
<feature type="domain" description="Cadherin" evidence="17">
    <location>
        <begin position="239"/>
        <end position="345"/>
    </location>
</feature>
<feature type="domain" description="Cadherin" evidence="17">
    <location>
        <begin position="2245"/>
        <end position="2344"/>
    </location>
</feature>
<dbReference type="SUPFAM" id="SSF49313">
    <property type="entry name" value="Cadherin-like"/>
    <property type="match status" value="27"/>
</dbReference>
<dbReference type="InterPro" id="IPR015919">
    <property type="entry name" value="Cadherin-like_sf"/>
</dbReference>
<evidence type="ECO:0000313" key="18">
    <source>
        <dbReference type="EMBL" id="GAV07825.1"/>
    </source>
</evidence>
<evidence type="ECO:0000256" key="7">
    <source>
        <dbReference type="ARBA" id="ARBA00022889"/>
    </source>
</evidence>
<dbReference type="PANTHER" id="PTHR24028">
    <property type="entry name" value="CADHERIN-87A"/>
    <property type="match status" value="1"/>
</dbReference>
<dbReference type="PANTHER" id="PTHR24028:SF328">
    <property type="entry name" value="CADHERIN-3"/>
    <property type="match status" value="1"/>
</dbReference>
<evidence type="ECO:0000256" key="3">
    <source>
        <dbReference type="ARBA" id="ARBA00022692"/>
    </source>
</evidence>
<dbReference type="FunFam" id="2.60.40.60:FF:000020">
    <property type="entry name" value="Dachsous cadherin-related 1b"/>
    <property type="match status" value="7"/>
</dbReference>
<dbReference type="GO" id="GO:0005509">
    <property type="term" value="F:calcium ion binding"/>
    <property type="evidence" value="ECO:0007669"/>
    <property type="project" value="UniProtKB-UniRule"/>
</dbReference>
<feature type="domain" description="Cadherin" evidence="17">
    <location>
        <begin position="2345"/>
        <end position="2449"/>
    </location>
</feature>
<dbReference type="GO" id="GO:0007156">
    <property type="term" value="P:homophilic cell adhesion via plasma membrane adhesion molecules"/>
    <property type="evidence" value="ECO:0007669"/>
    <property type="project" value="InterPro"/>
</dbReference>
<dbReference type="GO" id="GO:0007163">
    <property type="term" value="P:establishment or maintenance of cell polarity"/>
    <property type="evidence" value="ECO:0007669"/>
    <property type="project" value="UniProtKB-ARBA"/>
</dbReference>
<evidence type="ECO:0000256" key="6">
    <source>
        <dbReference type="ARBA" id="ARBA00022837"/>
    </source>
</evidence>
<dbReference type="InterPro" id="IPR002126">
    <property type="entry name" value="Cadherin-like_dom"/>
</dbReference>
<comment type="subcellular location">
    <subcellularLocation>
        <location evidence="1">Cell membrane</location>
        <topology evidence="1">Single-pass type I membrane protein</topology>
    </subcellularLocation>
</comment>
<evidence type="ECO:0000256" key="14">
    <source>
        <dbReference type="PROSITE-ProRule" id="PRU00043"/>
    </source>
</evidence>
<keyword evidence="9 15" id="KW-0472">Membrane</keyword>
<feature type="domain" description="Cadherin" evidence="17">
    <location>
        <begin position="981"/>
        <end position="1086"/>
    </location>
</feature>
<dbReference type="FunFam" id="2.60.40.60:FF:000140">
    <property type="entry name" value="Dachsous cadherin-related 1"/>
    <property type="match status" value="1"/>
</dbReference>
<comment type="caution">
    <text evidence="18">The sequence shown here is derived from an EMBL/GenBank/DDBJ whole genome shotgun (WGS) entry which is preliminary data.</text>
</comment>
<dbReference type="FunFam" id="2.60.40.60:FF:000275">
    <property type="entry name" value="Si:dkey-30k22.7"/>
    <property type="match status" value="1"/>
</dbReference>
<comment type="subunit">
    <text evidence="11">Heterophilic interaction with FAT4; this interaction affects their respective protein levels.</text>
</comment>
<feature type="domain" description="Cadherin" evidence="17">
    <location>
        <begin position="1294"/>
        <end position="1399"/>
    </location>
</feature>
<evidence type="ECO:0000256" key="9">
    <source>
        <dbReference type="ARBA" id="ARBA00023136"/>
    </source>
</evidence>
<feature type="signal peptide" evidence="16">
    <location>
        <begin position="1"/>
        <end position="24"/>
    </location>
</feature>
<dbReference type="FunFam" id="2.60.40.60:FF:000116">
    <property type="entry name" value="Dachsous cadherin-related 2"/>
    <property type="match status" value="2"/>
</dbReference>
<keyword evidence="8 15" id="KW-1133">Transmembrane helix</keyword>
<dbReference type="Gene3D" id="2.60.40.60">
    <property type="entry name" value="Cadherins"/>
    <property type="match status" value="27"/>
</dbReference>
<gene>
    <name evidence="18" type="primary">RvY_17615-1</name>
    <name evidence="18" type="synonym">RvY_17615.1</name>
    <name evidence="18" type="ORF">RvY_17615</name>
</gene>
<dbReference type="Proteomes" id="UP000186922">
    <property type="component" value="Unassembled WGS sequence"/>
</dbReference>
<evidence type="ECO:0000256" key="15">
    <source>
        <dbReference type="SAM" id="Phobius"/>
    </source>
</evidence>
<feature type="domain" description="Cadherin" evidence="17">
    <location>
        <begin position="1612"/>
        <end position="1713"/>
    </location>
</feature>
<keyword evidence="10" id="KW-0325">Glycoprotein</keyword>
<keyword evidence="5" id="KW-0677">Repeat</keyword>
<feature type="domain" description="Cadherin" evidence="17">
    <location>
        <begin position="357"/>
        <end position="455"/>
    </location>
</feature>
<dbReference type="Pfam" id="PF00028">
    <property type="entry name" value="Cadherin"/>
    <property type="match status" value="22"/>
</dbReference>
<evidence type="ECO:0000256" key="8">
    <source>
        <dbReference type="ARBA" id="ARBA00022989"/>
    </source>
</evidence>
<feature type="domain" description="Cadherin" evidence="17">
    <location>
        <begin position="1922"/>
        <end position="2034"/>
    </location>
</feature>
<evidence type="ECO:0000256" key="10">
    <source>
        <dbReference type="ARBA" id="ARBA00023180"/>
    </source>
</evidence>
<feature type="domain" description="Cadherin" evidence="17">
    <location>
        <begin position="2555"/>
        <end position="2660"/>
    </location>
</feature>
<dbReference type="CDD" id="cd11304">
    <property type="entry name" value="Cadherin_repeat"/>
    <property type="match status" value="26"/>
</dbReference>
<dbReference type="FunFam" id="2.60.40.60:FF:000035">
    <property type="entry name" value="Protocadherin Fat 3"/>
    <property type="match status" value="1"/>
</dbReference>
<feature type="domain" description="Cadherin" evidence="17">
    <location>
        <begin position="1088"/>
        <end position="1187"/>
    </location>
</feature>
<dbReference type="PRINTS" id="PR00205">
    <property type="entry name" value="CADHERIN"/>
</dbReference>
<evidence type="ECO:0000256" key="11">
    <source>
        <dbReference type="ARBA" id="ARBA00062150"/>
    </source>
</evidence>
<feature type="domain" description="Cadherin" evidence="17">
    <location>
        <begin position="1714"/>
        <end position="1816"/>
    </location>
</feature>
<organism evidence="18 19">
    <name type="scientific">Ramazzottius varieornatus</name>
    <name type="common">Water bear</name>
    <name type="synonym">Tardigrade</name>
    <dbReference type="NCBI Taxonomy" id="947166"/>
    <lineage>
        <taxon>Eukaryota</taxon>
        <taxon>Metazoa</taxon>
        <taxon>Ecdysozoa</taxon>
        <taxon>Tardigrada</taxon>
        <taxon>Eutardigrada</taxon>
        <taxon>Parachela</taxon>
        <taxon>Hypsibioidea</taxon>
        <taxon>Ramazzottiidae</taxon>
        <taxon>Ramazzottius</taxon>
    </lineage>
</organism>
<feature type="domain" description="Cadherin" evidence="17">
    <location>
        <begin position="127"/>
        <end position="238"/>
    </location>
</feature>
<dbReference type="FunFam" id="2.60.40.60:FF:000015">
    <property type="entry name" value="FAT atypical cadherin 1"/>
    <property type="match status" value="1"/>
</dbReference>
<dbReference type="GO" id="GO:0009887">
    <property type="term" value="P:animal organ morphogenesis"/>
    <property type="evidence" value="ECO:0007669"/>
    <property type="project" value="UniProtKB-ARBA"/>
</dbReference>
<dbReference type="FunFam" id="2.60.40.60:FF:000007">
    <property type="entry name" value="Protocadherin alpha 2"/>
    <property type="match status" value="1"/>
</dbReference>
<dbReference type="FunFam" id="2.60.40.60:FF:000104">
    <property type="entry name" value="cadherin-23 isoform X1"/>
    <property type="match status" value="1"/>
</dbReference>
<feature type="domain" description="Cadherin" evidence="17">
    <location>
        <begin position="1197"/>
        <end position="1293"/>
    </location>
</feature>
<dbReference type="PROSITE" id="PS00232">
    <property type="entry name" value="CADHERIN_1"/>
    <property type="match status" value="11"/>
</dbReference>
<evidence type="ECO:0000256" key="16">
    <source>
        <dbReference type="SAM" id="SignalP"/>
    </source>
</evidence>
<name>A0A1D1W2R7_RAMVA</name>
<feature type="domain" description="Cadherin" evidence="17">
    <location>
        <begin position="2450"/>
        <end position="2554"/>
    </location>
</feature>
<keyword evidence="19" id="KW-1185">Reference proteome</keyword>
<dbReference type="OrthoDB" id="6252479at2759"/>
<dbReference type="GO" id="GO:0048729">
    <property type="term" value="P:tissue morphogenesis"/>
    <property type="evidence" value="ECO:0007669"/>
    <property type="project" value="UniProtKB-ARBA"/>
</dbReference>
<feature type="domain" description="Cadherin" evidence="17">
    <location>
        <begin position="2030"/>
        <end position="2139"/>
    </location>
</feature>
<reference evidence="18 19" key="1">
    <citation type="journal article" date="2016" name="Nat. Commun.">
        <title>Extremotolerant tardigrade genome and improved radiotolerance of human cultured cells by tardigrade-unique protein.</title>
        <authorList>
            <person name="Hashimoto T."/>
            <person name="Horikawa D.D."/>
            <person name="Saito Y."/>
            <person name="Kuwahara H."/>
            <person name="Kozuka-Hata H."/>
            <person name="Shin-I T."/>
            <person name="Minakuchi Y."/>
            <person name="Ohishi K."/>
            <person name="Motoyama A."/>
            <person name="Aizu T."/>
            <person name="Enomoto A."/>
            <person name="Kondo K."/>
            <person name="Tanaka S."/>
            <person name="Hara Y."/>
            <person name="Koshikawa S."/>
            <person name="Sagara H."/>
            <person name="Miura T."/>
            <person name="Yokobori S."/>
            <person name="Miyagawa K."/>
            <person name="Suzuki Y."/>
            <person name="Kubo T."/>
            <person name="Oyama M."/>
            <person name="Kohara Y."/>
            <person name="Fujiyama A."/>
            <person name="Arakawa K."/>
            <person name="Katayama T."/>
            <person name="Toyoda A."/>
            <person name="Kunieda T."/>
        </authorList>
    </citation>
    <scope>NUCLEOTIDE SEQUENCE [LARGE SCALE GENOMIC DNA]</scope>
    <source>
        <strain evidence="18 19">YOKOZUNA-1</strain>
    </source>
</reference>
<evidence type="ECO:0000256" key="1">
    <source>
        <dbReference type="ARBA" id="ARBA00004251"/>
    </source>
</evidence>